<dbReference type="GO" id="GO:0004523">
    <property type="term" value="F:RNA-DNA hybrid ribonuclease activity"/>
    <property type="evidence" value="ECO:0007669"/>
    <property type="project" value="InterPro"/>
</dbReference>
<protein>
    <recommendedName>
        <fullName evidence="1">RNase H type-1 domain-containing protein</fullName>
    </recommendedName>
</protein>
<dbReference type="InterPro" id="IPR012337">
    <property type="entry name" value="RNaseH-like_sf"/>
</dbReference>
<comment type="caution">
    <text evidence="2">The sequence shown here is derived from an EMBL/GenBank/DDBJ whole genome shotgun (WGS) entry which is preliminary data.</text>
</comment>
<evidence type="ECO:0000313" key="2">
    <source>
        <dbReference type="EMBL" id="KAH1107908.1"/>
    </source>
</evidence>
<dbReference type="PANTHER" id="PTHR47723:SF19">
    <property type="entry name" value="POLYNUCLEOTIDYL TRANSFERASE, RIBONUCLEASE H-LIKE SUPERFAMILY PROTEIN"/>
    <property type="match status" value="1"/>
</dbReference>
<feature type="domain" description="RNase H type-1" evidence="1">
    <location>
        <begin position="84"/>
        <end position="170"/>
    </location>
</feature>
<sequence>MTLRVTSMVFTQKIFFASYVIVRRLKMFGLRLIQVGKPWSSREIIQGSYSWAFHFFSSSQEVSSGWLDQSVEVYNSEEHVYLFTDGAVQLDSGFVVANGVLRDKEGRWIIGFHHFLGKCLVFNAELWGILEGLKLIQSLGYDHVIIHSDSLEAVKDILGSFFTISNSALIRRIHNVMFQEKQWFLQVYPERTKSGCGLFSQTSFDRERKHASL</sequence>
<proteinExistence type="predicted"/>
<dbReference type="InterPro" id="IPR044730">
    <property type="entry name" value="RNase_H-like_dom_plant"/>
</dbReference>
<dbReference type="OrthoDB" id="597234at2759"/>
<dbReference type="PANTHER" id="PTHR47723">
    <property type="entry name" value="OS05G0353850 PROTEIN"/>
    <property type="match status" value="1"/>
</dbReference>
<organism evidence="2 3">
    <name type="scientific">Gossypium stocksii</name>
    <dbReference type="NCBI Taxonomy" id="47602"/>
    <lineage>
        <taxon>Eukaryota</taxon>
        <taxon>Viridiplantae</taxon>
        <taxon>Streptophyta</taxon>
        <taxon>Embryophyta</taxon>
        <taxon>Tracheophyta</taxon>
        <taxon>Spermatophyta</taxon>
        <taxon>Magnoliopsida</taxon>
        <taxon>eudicotyledons</taxon>
        <taxon>Gunneridae</taxon>
        <taxon>Pentapetalae</taxon>
        <taxon>rosids</taxon>
        <taxon>malvids</taxon>
        <taxon>Malvales</taxon>
        <taxon>Malvaceae</taxon>
        <taxon>Malvoideae</taxon>
        <taxon>Gossypium</taxon>
    </lineage>
</organism>
<dbReference type="InterPro" id="IPR036397">
    <property type="entry name" value="RNaseH_sf"/>
</dbReference>
<evidence type="ECO:0000259" key="1">
    <source>
        <dbReference type="Pfam" id="PF13456"/>
    </source>
</evidence>
<dbReference type="InterPro" id="IPR053151">
    <property type="entry name" value="RNase_H-like"/>
</dbReference>
<reference evidence="2 3" key="1">
    <citation type="journal article" date="2021" name="Plant Biotechnol. J.">
        <title>Multi-omics assisted identification of the key and species-specific regulatory components of drought-tolerant mechanisms in Gossypium stocksii.</title>
        <authorList>
            <person name="Yu D."/>
            <person name="Ke L."/>
            <person name="Zhang D."/>
            <person name="Wu Y."/>
            <person name="Sun Y."/>
            <person name="Mei J."/>
            <person name="Sun J."/>
            <person name="Sun Y."/>
        </authorList>
    </citation>
    <scope>NUCLEOTIDE SEQUENCE [LARGE SCALE GENOMIC DNA]</scope>
    <source>
        <strain evidence="3">cv. E1</strain>
        <tissue evidence="2">Leaf</tissue>
    </source>
</reference>
<gene>
    <name evidence="2" type="ORF">J1N35_011676</name>
</gene>
<keyword evidence="3" id="KW-1185">Reference proteome</keyword>
<name>A0A9D4ADG1_9ROSI</name>
<dbReference type="InterPro" id="IPR002156">
    <property type="entry name" value="RNaseH_domain"/>
</dbReference>
<accession>A0A9D4ADG1</accession>
<dbReference type="Pfam" id="PF13456">
    <property type="entry name" value="RVT_3"/>
    <property type="match status" value="1"/>
</dbReference>
<dbReference type="EMBL" id="JAIQCV010000004">
    <property type="protein sequence ID" value="KAH1107908.1"/>
    <property type="molecule type" value="Genomic_DNA"/>
</dbReference>
<dbReference type="GO" id="GO:0003676">
    <property type="term" value="F:nucleic acid binding"/>
    <property type="evidence" value="ECO:0007669"/>
    <property type="project" value="InterPro"/>
</dbReference>
<dbReference type="Proteomes" id="UP000828251">
    <property type="component" value="Unassembled WGS sequence"/>
</dbReference>
<dbReference type="AlphaFoldDB" id="A0A9D4ADG1"/>
<dbReference type="CDD" id="cd06222">
    <property type="entry name" value="RNase_H_like"/>
    <property type="match status" value="1"/>
</dbReference>
<evidence type="ECO:0000313" key="3">
    <source>
        <dbReference type="Proteomes" id="UP000828251"/>
    </source>
</evidence>
<dbReference type="SUPFAM" id="SSF53098">
    <property type="entry name" value="Ribonuclease H-like"/>
    <property type="match status" value="1"/>
</dbReference>
<dbReference type="Gene3D" id="3.30.420.10">
    <property type="entry name" value="Ribonuclease H-like superfamily/Ribonuclease H"/>
    <property type="match status" value="1"/>
</dbReference>